<dbReference type="SUPFAM" id="SSF51905">
    <property type="entry name" value="FAD/NAD(P)-binding domain"/>
    <property type="match status" value="1"/>
</dbReference>
<evidence type="ECO:0000256" key="2">
    <source>
        <dbReference type="ARBA" id="ARBA00005272"/>
    </source>
</evidence>
<keyword evidence="5" id="KW-0560">Oxidoreductase</keyword>
<dbReference type="PANTHER" id="PTHR42913">
    <property type="entry name" value="APOPTOSIS-INDUCING FACTOR 1"/>
    <property type="match status" value="1"/>
</dbReference>
<keyword evidence="4" id="KW-0274">FAD</keyword>
<feature type="domain" description="FAD/NAD(P)-binding" evidence="6">
    <location>
        <begin position="6"/>
        <end position="92"/>
    </location>
</feature>
<evidence type="ECO:0000256" key="3">
    <source>
        <dbReference type="ARBA" id="ARBA00022630"/>
    </source>
</evidence>
<dbReference type="PANTHER" id="PTHR42913:SF3">
    <property type="entry name" value="64 KDA MITOCHONDRIAL NADH DEHYDROGENASE (EUROFUNG)"/>
    <property type="match status" value="1"/>
</dbReference>
<dbReference type="InterPro" id="IPR036188">
    <property type="entry name" value="FAD/NAD-bd_sf"/>
</dbReference>
<keyword evidence="3" id="KW-0285">Flavoprotein</keyword>
<accession>A0ABR4XQB3</accession>
<evidence type="ECO:0000313" key="8">
    <source>
        <dbReference type="Proteomes" id="UP000030023"/>
    </source>
</evidence>
<name>A0ABR4XQB3_9LACO</name>
<proteinExistence type="inferred from homology"/>
<reference evidence="7 8" key="1">
    <citation type="journal article" date="2014" name="Antonie Van Leeuwenhoek">
        <title>Oenococcus alcoholitolerans sp. nov., a lactic acid bacteria isolated from cachaca and ethanol fermentation processes.</title>
        <authorList>
            <person name="Badotti F."/>
            <person name="Moreira A.P."/>
            <person name="Tonon L.A."/>
            <person name="de Lucena B.T."/>
            <person name="Gomes Fde C."/>
            <person name="Kruger R."/>
            <person name="Thompson C.C."/>
            <person name="de Morais M.A.Jr."/>
            <person name="Rosa C.A."/>
            <person name="Thompson F.L."/>
        </authorList>
    </citation>
    <scope>NUCLEOTIDE SEQUENCE [LARGE SCALE GENOMIC DNA]</scope>
    <source>
        <strain evidence="7 8">UFRJ-M7.2.18</strain>
    </source>
</reference>
<keyword evidence="8" id="KW-1185">Reference proteome</keyword>
<gene>
    <name evidence="7" type="ORF">Q757_05835</name>
</gene>
<comment type="cofactor">
    <cofactor evidence="1">
        <name>FAD</name>
        <dbReference type="ChEBI" id="CHEBI:57692"/>
    </cofactor>
</comment>
<dbReference type="InterPro" id="IPR023753">
    <property type="entry name" value="FAD/NAD-binding_dom"/>
</dbReference>
<evidence type="ECO:0000259" key="6">
    <source>
        <dbReference type="Pfam" id="PF07992"/>
    </source>
</evidence>
<sequence length="182" mass="19988">MQLIILEKRGVEFFVSTPIIEITKNSVKSKDKTFNANTIIWTTGVKGSHVIADSGYSQRRNRVMVKDDLSSSDDPNEFIIGDVSAVMSASGRPYPTTGQISIAQANFAAKNIDARIKGQETKKFTFKSLGTVCSLGPKNGVAEINVLGHWKLKGREVGPLKKIVNDRSVLELSNFKEMLASR</sequence>
<dbReference type="Proteomes" id="UP000030023">
    <property type="component" value="Unassembled WGS sequence"/>
</dbReference>
<dbReference type="EMBL" id="AXCV01000260">
    <property type="protein sequence ID" value="KGO31661.1"/>
    <property type="molecule type" value="Genomic_DNA"/>
</dbReference>
<dbReference type="Gene3D" id="3.50.50.100">
    <property type="match status" value="1"/>
</dbReference>
<evidence type="ECO:0000256" key="5">
    <source>
        <dbReference type="ARBA" id="ARBA00023002"/>
    </source>
</evidence>
<comment type="similarity">
    <text evidence="2">Belongs to the NADH dehydrogenase family.</text>
</comment>
<organism evidence="7 8">
    <name type="scientific">Oenococcus alcoholitolerans</name>
    <dbReference type="NCBI Taxonomy" id="931074"/>
    <lineage>
        <taxon>Bacteria</taxon>
        <taxon>Bacillati</taxon>
        <taxon>Bacillota</taxon>
        <taxon>Bacilli</taxon>
        <taxon>Lactobacillales</taxon>
        <taxon>Lactobacillaceae</taxon>
        <taxon>Oenococcus</taxon>
    </lineage>
</organism>
<protein>
    <recommendedName>
        <fullName evidence="6">FAD/NAD(P)-binding domain-containing protein</fullName>
    </recommendedName>
</protein>
<comment type="caution">
    <text evidence="7">The sequence shown here is derived from an EMBL/GenBank/DDBJ whole genome shotgun (WGS) entry which is preliminary data.</text>
</comment>
<dbReference type="Pfam" id="PF07992">
    <property type="entry name" value="Pyr_redox_2"/>
    <property type="match status" value="1"/>
</dbReference>
<evidence type="ECO:0000313" key="7">
    <source>
        <dbReference type="EMBL" id="KGO31661.1"/>
    </source>
</evidence>
<dbReference type="InterPro" id="IPR051169">
    <property type="entry name" value="NADH-Q_oxidoreductase"/>
</dbReference>
<evidence type="ECO:0000256" key="1">
    <source>
        <dbReference type="ARBA" id="ARBA00001974"/>
    </source>
</evidence>
<evidence type="ECO:0000256" key="4">
    <source>
        <dbReference type="ARBA" id="ARBA00022827"/>
    </source>
</evidence>